<proteinExistence type="predicted"/>
<dbReference type="EMBL" id="BAAAHP010000209">
    <property type="protein sequence ID" value="GAA0899629.1"/>
    <property type="molecule type" value="Genomic_DNA"/>
</dbReference>
<reference evidence="2 3" key="1">
    <citation type="journal article" date="2019" name="Int. J. Syst. Evol. Microbiol.">
        <title>The Global Catalogue of Microorganisms (GCM) 10K type strain sequencing project: providing services to taxonomists for standard genome sequencing and annotation.</title>
        <authorList>
            <consortium name="The Broad Institute Genomics Platform"/>
            <consortium name="The Broad Institute Genome Sequencing Center for Infectious Disease"/>
            <person name="Wu L."/>
            <person name="Ma J."/>
        </authorList>
    </citation>
    <scope>NUCLEOTIDE SEQUENCE [LARGE SCALE GENOMIC DNA]</scope>
    <source>
        <strain evidence="2 3">JCM 11117</strain>
    </source>
</reference>
<organism evidence="2 3">
    <name type="scientific">Pseudonocardia zijingensis</name>
    <dbReference type="NCBI Taxonomy" id="153376"/>
    <lineage>
        <taxon>Bacteria</taxon>
        <taxon>Bacillati</taxon>
        <taxon>Actinomycetota</taxon>
        <taxon>Actinomycetes</taxon>
        <taxon>Pseudonocardiales</taxon>
        <taxon>Pseudonocardiaceae</taxon>
        <taxon>Pseudonocardia</taxon>
    </lineage>
</organism>
<keyword evidence="1" id="KW-1133">Transmembrane helix</keyword>
<feature type="transmembrane region" description="Helical" evidence="1">
    <location>
        <begin position="88"/>
        <end position="109"/>
    </location>
</feature>
<feature type="transmembrane region" description="Helical" evidence="1">
    <location>
        <begin position="170"/>
        <end position="186"/>
    </location>
</feature>
<evidence type="ECO:0000313" key="2">
    <source>
        <dbReference type="EMBL" id="GAA0899629.1"/>
    </source>
</evidence>
<feature type="transmembrane region" description="Helical" evidence="1">
    <location>
        <begin position="53"/>
        <end position="76"/>
    </location>
</feature>
<dbReference type="Proteomes" id="UP001499967">
    <property type="component" value="Unassembled WGS sequence"/>
</dbReference>
<keyword evidence="1" id="KW-0472">Membrane</keyword>
<evidence type="ECO:0008006" key="4">
    <source>
        <dbReference type="Google" id="ProtNLM"/>
    </source>
</evidence>
<evidence type="ECO:0000256" key="1">
    <source>
        <dbReference type="SAM" id="Phobius"/>
    </source>
</evidence>
<accession>A0ABN1NA95</accession>
<keyword evidence="3" id="KW-1185">Reference proteome</keyword>
<comment type="caution">
    <text evidence="2">The sequence shown here is derived from an EMBL/GenBank/DDBJ whole genome shotgun (WGS) entry which is preliminary data.</text>
</comment>
<keyword evidence="1" id="KW-0812">Transmembrane</keyword>
<protein>
    <recommendedName>
        <fullName evidence="4">Cytochrome c biogenesis protein CcdA</fullName>
    </recommendedName>
</protein>
<feature type="transmembrane region" description="Helical" evidence="1">
    <location>
        <begin position="206"/>
        <end position="229"/>
    </location>
</feature>
<dbReference type="RefSeq" id="WP_343945486.1">
    <property type="nucleotide sequence ID" value="NZ_BAAAHP010000209.1"/>
</dbReference>
<feature type="transmembrane region" description="Helical" evidence="1">
    <location>
        <begin position="129"/>
        <end position="149"/>
    </location>
</feature>
<gene>
    <name evidence="2" type="ORF">GCM10009559_64500</name>
</gene>
<name>A0ABN1NA95_9PSEU</name>
<evidence type="ECO:0000313" key="3">
    <source>
        <dbReference type="Proteomes" id="UP001499967"/>
    </source>
</evidence>
<feature type="transmembrane region" description="Helical" evidence="1">
    <location>
        <begin position="249"/>
        <end position="267"/>
    </location>
</feature>
<sequence length="285" mass="29553">MARVVVVAGILGVAMAVLWSPTLVDEVIAEGLAGPILGPDLAEAPLVGAGSALLFALVTGAAGMFTACNVAVFSALAPVTARGGDRAAAVWPAVALVAGAVLVGGVYGAVGVHLGDVSAQLSPDRLDRLVQAAVVFGLLGAIMLWRGLAYAEYVRNPLAGLFARRPWTEHAMLGGLVGLFLVGRPYPPFRHLYSYAVQTGDSLLGFATFALQSLGNVVGVVLLYALVLLVTRGRITAWMNGAPGRAARVAAASFVLVGAFLIVYWAVRLPARAGVMWWPVMPWNA</sequence>